<feature type="transmembrane region" description="Helical" evidence="1">
    <location>
        <begin position="49"/>
        <end position="66"/>
    </location>
</feature>
<dbReference type="OrthoDB" id="1122189at2"/>
<sequence>MKLERALFKISVKETIFLAIFLLIVLNGVIFIFSVVIGKPSISISGSGWISQIALPIVLAMTQTLINRNGVLKCEEFNDAATLTKKINSLILKKGYISSDSELDKIKYVRKTKLARQLNFIFREEINVRIIDNSISIFGKRNVLESLRMNLKYDRTI</sequence>
<keyword evidence="3" id="KW-1185">Reference proteome</keyword>
<reference evidence="2 3" key="1">
    <citation type="submission" date="2016-11" db="EMBL/GenBank/DDBJ databases">
        <authorList>
            <person name="Jaros S."/>
            <person name="Januszkiewicz K."/>
            <person name="Wedrychowicz H."/>
        </authorList>
    </citation>
    <scope>NUCLEOTIDE SEQUENCE [LARGE SCALE GENOMIC DNA]</scope>
    <source>
        <strain evidence="2 3">DSM 26910</strain>
    </source>
</reference>
<protein>
    <submittedName>
        <fullName evidence="2">Uncharacterized protein</fullName>
    </submittedName>
</protein>
<name>A0A1M5GHF5_9BACT</name>
<gene>
    <name evidence="2" type="ORF">SAMN05444274_1222</name>
</gene>
<dbReference type="AlphaFoldDB" id="A0A1M5GHF5"/>
<keyword evidence="1" id="KW-0812">Transmembrane</keyword>
<evidence type="ECO:0000256" key="1">
    <source>
        <dbReference type="SAM" id="Phobius"/>
    </source>
</evidence>
<accession>A0A1M5GHF5</accession>
<organism evidence="2 3">
    <name type="scientific">Mariniphaga anaerophila</name>
    <dbReference type="NCBI Taxonomy" id="1484053"/>
    <lineage>
        <taxon>Bacteria</taxon>
        <taxon>Pseudomonadati</taxon>
        <taxon>Bacteroidota</taxon>
        <taxon>Bacteroidia</taxon>
        <taxon>Marinilabiliales</taxon>
        <taxon>Prolixibacteraceae</taxon>
        <taxon>Mariniphaga</taxon>
    </lineage>
</organism>
<evidence type="ECO:0000313" key="3">
    <source>
        <dbReference type="Proteomes" id="UP000184164"/>
    </source>
</evidence>
<dbReference type="RefSeq" id="WP_073003610.1">
    <property type="nucleotide sequence ID" value="NZ_FQUM01000022.1"/>
</dbReference>
<feature type="transmembrane region" description="Helical" evidence="1">
    <location>
        <begin position="16"/>
        <end position="37"/>
    </location>
</feature>
<dbReference type="Proteomes" id="UP000184164">
    <property type="component" value="Unassembled WGS sequence"/>
</dbReference>
<proteinExistence type="predicted"/>
<keyword evidence="1" id="KW-1133">Transmembrane helix</keyword>
<keyword evidence="1" id="KW-0472">Membrane</keyword>
<dbReference type="STRING" id="1484053.SAMN05444274_1222"/>
<dbReference type="EMBL" id="FQUM01000022">
    <property type="protein sequence ID" value="SHG02942.1"/>
    <property type="molecule type" value="Genomic_DNA"/>
</dbReference>
<evidence type="ECO:0000313" key="2">
    <source>
        <dbReference type="EMBL" id="SHG02942.1"/>
    </source>
</evidence>